<gene>
    <name evidence="1" type="ORF">ElP_46960</name>
</gene>
<dbReference type="RefSeq" id="WP_197446297.1">
    <property type="nucleotide sequence ID" value="NZ_CP036426.1"/>
</dbReference>
<dbReference type="Proteomes" id="UP000317835">
    <property type="component" value="Chromosome"/>
</dbReference>
<keyword evidence="2" id="KW-1185">Reference proteome</keyword>
<dbReference type="EMBL" id="CP036426">
    <property type="protein sequence ID" value="QDV36767.1"/>
    <property type="molecule type" value="Genomic_DNA"/>
</dbReference>
<name>A0A518H7C0_9BACT</name>
<evidence type="ECO:0000313" key="1">
    <source>
        <dbReference type="EMBL" id="QDV36767.1"/>
    </source>
</evidence>
<dbReference type="AlphaFoldDB" id="A0A518H7C0"/>
<reference evidence="1 2" key="1">
    <citation type="submission" date="2019-02" db="EMBL/GenBank/DDBJ databases">
        <title>Deep-cultivation of Planctomycetes and their phenomic and genomic characterization uncovers novel biology.</title>
        <authorList>
            <person name="Wiegand S."/>
            <person name="Jogler M."/>
            <person name="Boedeker C."/>
            <person name="Pinto D."/>
            <person name="Vollmers J."/>
            <person name="Rivas-Marin E."/>
            <person name="Kohn T."/>
            <person name="Peeters S.H."/>
            <person name="Heuer A."/>
            <person name="Rast P."/>
            <person name="Oberbeckmann S."/>
            <person name="Bunk B."/>
            <person name="Jeske O."/>
            <person name="Meyerdierks A."/>
            <person name="Storesund J.E."/>
            <person name="Kallscheuer N."/>
            <person name="Luecker S."/>
            <person name="Lage O.M."/>
            <person name="Pohl T."/>
            <person name="Merkel B.J."/>
            <person name="Hornburger P."/>
            <person name="Mueller R.-W."/>
            <person name="Bruemmer F."/>
            <person name="Labrenz M."/>
            <person name="Spormann A.M."/>
            <person name="Op den Camp H."/>
            <person name="Overmann J."/>
            <person name="Amann R."/>
            <person name="Jetten M.S.M."/>
            <person name="Mascher T."/>
            <person name="Medema M.H."/>
            <person name="Devos D.P."/>
            <person name="Kaster A.-K."/>
            <person name="Ovreas L."/>
            <person name="Rohde M."/>
            <person name="Galperin M.Y."/>
            <person name="Jogler C."/>
        </authorList>
    </citation>
    <scope>NUCLEOTIDE SEQUENCE [LARGE SCALE GENOMIC DNA]</scope>
    <source>
        <strain evidence="1 2">ElP</strain>
    </source>
</reference>
<evidence type="ECO:0000313" key="2">
    <source>
        <dbReference type="Proteomes" id="UP000317835"/>
    </source>
</evidence>
<organism evidence="1 2">
    <name type="scientific">Tautonia plasticadhaerens</name>
    <dbReference type="NCBI Taxonomy" id="2527974"/>
    <lineage>
        <taxon>Bacteria</taxon>
        <taxon>Pseudomonadati</taxon>
        <taxon>Planctomycetota</taxon>
        <taxon>Planctomycetia</taxon>
        <taxon>Isosphaerales</taxon>
        <taxon>Isosphaeraceae</taxon>
        <taxon>Tautonia</taxon>
    </lineage>
</organism>
<dbReference type="KEGG" id="tpla:ElP_46960"/>
<accession>A0A518H7C0</accession>
<protein>
    <submittedName>
        <fullName evidence="1">Uncharacterized protein</fullName>
    </submittedName>
</protein>
<sequence>MTASPRDRTGAVAAILVHVGEMYFPPTRAVLETSPIGLNTWMALIG</sequence>
<proteinExistence type="predicted"/>